<dbReference type="Proteomes" id="UP000467841">
    <property type="component" value="Unassembled WGS sequence"/>
</dbReference>
<evidence type="ECO:0000259" key="1">
    <source>
        <dbReference type="PROSITE" id="PS50878"/>
    </source>
</evidence>
<gene>
    <name evidence="2" type="ORF">MERR_LOCUS33169</name>
</gene>
<dbReference type="AlphaFoldDB" id="A0A6D2K051"/>
<dbReference type="Pfam" id="PF13966">
    <property type="entry name" value="zf-RVT"/>
    <property type="match status" value="1"/>
</dbReference>
<keyword evidence="3" id="KW-1185">Reference proteome</keyword>
<sequence>MEVFSKLLQSRYSSGYIAYHPNTSELDISHLMFADDVMIFFDGMSSSLHGINETLDDFAGWSGLHMNKEKTELFMAGLSLNESASIACYGFPIGSFPIRYLGLPLMSRKLRINEYAPLVEKISKSFTTWSIESLCSRFLWSGTIDMCNKAKVAWSTVCLPKAEGGLGLRRCIDWNRVLNLRLIWLLFSSSGSLWVAWHKHHNHNDVSNFWMQSESNSQSWTWRSLLRLRPLAGKFLRCTLAAPRSERALALHIFLSTIALPLDPLKCDSYHWYVKDQNCHGFSAAKTWEIVRPREAEKSWSASVWFKGATPRNAFTMWIATLDRLPVRSRLVAWGLQVSPVCVLCSSQPESRDHLMLSCHFSSTIWREVMARIDPSQPDFSSWTGLLTWTCGNSNNSPSMLRKLVTQAVVNGIWKQRNNLLHNSVSVTPLCIFRDLDRHIINTINARRSRRDFENLMSHWLR</sequence>
<dbReference type="OrthoDB" id="1109891at2759"/>
<proteinExistence type="predicted"/>
<reference evidence="2" key="1">
    <citation type="submission" date="2020-01" db="EMBL/GenBank/DDBJ databases">
        <authorList>
            <person name="Mishra B."/>
        </authorList>
    </citation>
    <scope>NUCLEOTIDE SEQUENCE [LARGE SCALE GENOMIC DNA]</scope>
</reference>
<accession>A0A6D2K051</accession>
<organism evidence="2 3">
    <name type="scientific">Microthlaspi erraticum</name>
    <dbReference type="NCBI Taxonomy" id="1685480"/>
    <lineage>
        <taxon>Eukaryota</taxon>
        <taxon>Viridiplantae</taxon>
        <taxon>Streptophyta</taxon>
        <taxon>Embryophyta</taxon>
        <taxon>Tracheophyta</taxon>
        <taxon>Spermatophyta</taxon>
        <taxon>Magnoliopsida</taxon>
        <taxon>eudicotyledons</taxon>
        <taxon>Gunneridae</taxon>
        <taxon>Pentapetalae</taxon>
        <taxon>rosids</taxon>
        <taxon>malvids</taxon>
        <taxon>Brassicales</taxon>
        <taxon>Brassicaceae</taxon>
        <taxon>Coluteocarpeae</taxon>
        <taxon>Microthlaspi</taxon>
    </lineage>
</organism>
<dbReference type="PANTHER" id="PTHR33116:SF76">
    <property type="entry name" value="DUF4283 DOMAIN-CONTAINING PROTEIN"/>
    <property type="match status" value="1"/>
</dbReference>
<dbReference type="PROSITE" id="PS50878">
    <property type="entry name" value="RT_POL"/>
    <property type="match status" value="1"/>
</dbReference>
<dbReference type="Pfam" id="PF00078">
    <property type="entry name" value="RVT_1"/>
    <property type="match status" value="1"/>
</dbReference>
<evidence type="ECO:0000313" key="3">
    <source>
        <dbReference type="Proteomes" id="UP000467841"/>
    </source>
</evidence>
<name>A0A6D2K051_9BRAS</name>
<dbReference type="InterPro" id="IPR026960">
    <property type="entry name" value="RVT-Znf"/>
</dbReference>
<dbReference type="EMBL" id="CACVBM020001333">
    <property type="protein sequence ID" value="CAA7045934.1"/>
    <property type="molecule type" value="Genomic_DNA"/>
</dbReference>
<dbReference type="PANTHER" id="PTHR33116">
    <property type="entry name" value="REVERSE TRANSCRIPTASE ZINC-BINDING DOMAIN-CONTAINING PROTEIN-RELATED-RELATED"/>
    <property type="match status" value="1"/>
</dbReference>
<evidence type="ECO:0000313" key="2">
    <source>
        <dbReference type="EMBL" id="CAA7045934.1"/>
    </source>
</evidence>
<comment type="caution">
    <text evidence="2">The sequence shown here is derived from an EMBL/GenBank/DDBJ whole genome shotgun (WGS) entry which is preliminary data.</text>
</comment>
<dbReference type="InterPro" id="IPR000477">
    <property type="entry name" value="RT_dom"/>
</dbReference>
<protein>
    <recommendedName>
        <fullName evidence="1">Reverse transcriptase domain-containing protein</fullName>
    </recommendedName>
</protein>
<feature type="domain" description="Reverse transcriptase" evidence="1">
    <location>
        <begin position="1"/>
        <end position="105"/>
    </location>
</feature>